<name>A0ABT9U7L3_PAEHA</name>
<protein>
    <submittedName>
        <fullName evidence="1">Uncharacterized protein</fullName>
    </submittedName>
</protein>
<sequence length="48" mass="5084">MRAILITTLLLITAVLLYTAIAEGDGGMNSQVNGVGEAISDHIRRMSP</sequence>
<gene>
    <name evidence="1" type="ORF">J2T15_005107</name>
</gene>
<evidence type="ECO:0000313" key="1">
    <source>
        <dbReference type="EMBL" id="MDQ0115640.1"/>
    </source>
</evidence>
<organism evidence="1 2">
    <name type="scientific">Paenibacillus harenae</name>
    <dbReference type="NCBI Taxonomy" id="306543"/>
    <lineage>
        <taxon>Bacteria</taxon>
        <taxon>Bacillati</taxon>
        <taxon>Bacillota</taxon>
        <taxon>Bacilli</taxon>
        <taxon>Bacillales</taxon>
        <taxon>Paenibacillaceae</taxon>
        <taxon>Paenibacillus</taxon>
    </lineage>
</organism>
<keyword evidence="2" id="KW-1185">Reference proteome</keyword>
<evidence type="ECO:0000313" key="2">
    <source>
        <dbReference type="Proteomes" id="UP001229346"/>
    </source>
</evidence>
<reference evidence="1 2" key="1">
    <citation type="submission" date="2023-07" db="EMBL/GenBank/DDBJ databases">
        <title>Sorghum-associated microbial communities from plants grown in Nebraska, USA.</title>
        <authorList>
            <person name="Schachtman D."/>
        </authorList>
    </citation>
    <scope>NUCLEOTIDE SEQUENCE [LARGE SCALE GENOMIC DNA]</scope>
    <source>
        <strain evidence="1 2">CC482</strain>
    </source>
</reference>
<dbReference type="RefSeq" id="WP_307207453.1">
    <property type="nucleotide sequence ID" value="NZ_JAUSSU010000012.1"/>
</dbReference>
<comment type="caution">
    <text evidence="1">The sequence shown here is derived from an EMBL/GenBank/DDBJ whole genome shotgun (WGS) entry which is preliminary data.</text>
</comment>
<dbReference type="EMBL" id="JAUSSU010000012">
    <property type="protein sequence ID" value="MDQ0115640.1"/>
    <property type="molecule type" value="Genomic_DNA"/>
</dbReference>
<accession>A0ABT9U7L3</accession>
<proteinExistence type="predicted"/>
<dbReference type="Proteomes" id="UP001229346">
    <property type="component" value="Unassembled WGS sequence"/>
</dbReference>